<sequence length="384" mass="41653">MPSRLSQFDCILRRLLPCGVKSVLNDTCKSVNLPTPCREVLSADKTEADLPLELTVLIAQCLTSDADKRSLRLLSEQWKAAVDSSVTRLSGNQYKTLDRDLERLVAFKRLRSLSLSQCGGIRSLKGLAHLPGLRTLELNFCTGLKPGALRVLAQLPELRKLDLSGCSAVTDECMSDIAGLPKLEWLSLQGCTALSAAGLYHLQRCRRLRHLDLSGTNIVSLGFLEMADPPRELNRDVKSEPEPTRRVVSIQAVCTSRGAAAARWSATKAQRSSLRRLLLADCACLAGSALCGLSGHAELETLDLSRSIQALSDASIAALQQINGLRRLKLEGSVELHDETLLKLAALGRLTHLDVSECPSLAPPAITALRRRMPSTCAIFSATS</sequence>
<protein>
    <submittedName>
        <fullName evidence="2">Uncharacterized protein</fullName>
    </submittedName>
</protein>
<evidence type="ECO:0000313" key="2">
    <source>
        <dbReference type="EMBL" id="CAK0785514.1"/>
    </source>
</evidence>
<organism evidence="2 3">
    <name type="scientific">Coccomyxa viridis</name>
    <dbReference type="NCBI Taxonomy" id="1274662"/>
    <lineage>
        <taxon>Eukaryota</taxon>
        <taxon>Viridiplantae</taxon>
        <taxon>Chlorophyta</taxon>
        <taxon>core chlorophytes</taxon>
        <taxon>Trebouxiophyceae</taxon>
        <taxon>Trebouxiophyceae incertae sedis</taxon>
        <taxon>Coccomyxaceae</taxon>
        <taxon>Coccomyxa</taxon>
    </lineage>
</organism>
<evidence type="ECO:0000256" key="1">
    <source>
        <dbReference type="ARBA" id="ARBA00004430"/>
    </source>
</evidence>
<dbReference type="EMBL" id="CAUYUE010000012">
    <property type="protein sequence ID" value="CAK0785514.1"/>
    <property type="molecule type" value="Genomic_DNA"/>
</dbReference>
<gene>
    <name evidence="2" type="ORF">CVIRNUC_008724</name>
</gene>
<dbReference type="SUPFAM" id="SSF52058">
    <property type="entry name" value="L domain-like"/>
    <property type="match status" value="1"/>
</dbReference>
<proteinExistence type="predicted"/>
<dbReference type="PANTHER" id="PTHR13318">
    <property type="entry name" value="PARTNER OF PAIRED, ISOFORM B-RELATED"/>
    <property type="match status" value="1"/>
</dbReference>
<dbReference type="Proteomes" id="UP001314263">
    <property type="component" value="Unassembled WGS sequence"/>
</dbReference>
<dbReference type="PANTHER" id="PTHR13318:SF190">
    <property type="entry name" value="PARTNER OF PAIRED, ISOFORM B"/>
    <property type="match status" value="1"/>
</dbReference>
<reference evidence="2 3" key="1">
    <citation type="submission" date="2023-10" db="EMBL/GenBank/DDBJ databases">
        <authorList>
            <person name="Maclean D."/>
            <person name="Macfadyen A."/>
        </authorList>
    </citation>
    <scope>NUCLEOTIDE SEQUENCE [LARGE SCALE GENOMIC DNA]</scope>
</reference>
<comment type="caution">
    <text evidence="2">The sequence shown here is derived from an EMBL/GenBank/DDBJ whole genome shotgun (WGS) entry which is preliminary data.</text>
</comment>
<dbReference type="InterPro" id="IPR032675">
    <property type="entry name" value="LRR_dom_sf"/>
</dbReference>
<dbReference type="GO" id="GO:0031146">
    <property type="term" value="P:SCF-dependent proteasomal ubiquitin-dependent protein catabolic process"/>
    <property type="evidence" value="ECO:0007669"/>
    <property type="project" value="TreeGrafter"/>
</dbReference>
<comment type="subcellular location">
    <subcellularLocation>
        <location evidence="1">Cytoplasm</location>
        <location evidence="1">Cytoskeleton</location>
        <location evidence="1">Cilium axoneme</location>
    </subcellularLocation>
</comment>
<dbReference type="Gene3D" id="3.80.10.10">
    <property type="entry name" value="Ribonuclease Inhibitor"/>
    <property type="match status" value="3"/>
</dbReference>
<keyword evidence="3" id="KW-1185">Reference proteome</keyword>
<evidence type="ECO:0000313" key="3">
    <source>
        <dbReference type="Proteomes" id="UP001314263"/>
    </source>
</evidence>
<dbReference type="GO" id="GO:0005930">
    <property type="term" value="C:axoneme"/>
    <property type="evidence" value="ECO:0007669"/>
    <property type="project" value="UniProtKB-SubCell"/>
</dbReference>
<dbReference type="GO" id="GO:0019005">
    <property type="term" value="C:SCF ubiquitin ligase complex"/>
    <property type="evidence" value="ECO:0007669"/>
    <property type="project" value="TreeGrafter"/>
</dbReference>
<accession>A0AAV1IEM1</accession>
<dbReference type="SMART" id="SM00367">
    <property type="entry name" value="LRR_CC"/>
    <property type="match status" value="5"/>
</dbReference>
<dbReference type="InterPro" id="IPR006553">
    <property type="entry name" value="Leu-rich_rpt_Cys-con_subtyp"/>
</dbReference>
<name>A0AAV1IEM1_9CHLO</name>
<dbReference type="AlphaFoldDB" id="A0AAV1IEM1"/>